<dbReference type="PROSITE" id="PS01162">
    <property type="entry name" value="QOR_ZETA_CRYSTAL"/>
    <property type="match status" value="1"/>
</dbReference>
<dbReference type="InterPro" id="IPR052733">
    <property type="entry name" value="Chloroplast_QOR"/>
</dbReference>
<evidence type="ECO:0000313" key="2">
    <source>
        <dbReference type="EMBL" id="RIJ47730.1"/>
    </source>
</evidence>
<reference evidence="2 3" key="1">
    <citation type="submission" date="2018-08" db="EMBL/GenBank/DDBJ databases">
        <title>Pallidiluteibacterium maritimus gen. nov., sp. nov., isolated from coastal sediment.</title>
        <authorList>
            <person name="Zhou L.Y."/>
        </authorList>
    </citation>
    <scope>NUCLEOTIDE SEQUENCE [LARGE SCALE GENOMIC DNA]</scope>
    <source>
        <strain evidence="2 3">XSD2</strain>
    </source>
</reference>
<dbReference type="RefSeq" id="WP_119438618.1">
    <property type="nucleotide sequence ID" value="NZ_QWGR01000007.1"/>
</dbReference>
<name>A0A399SUP9_9BACT</name>
<dbReference type="InterPro" id="IPR036291">
    <property type="entry name" value="NAD(P)-bd_dom_sf"/>
</dbReference>
<dbReference type="GO" id="GO:0008270">
    <property type="term" value="F:zinc ion binding"/>
    <property type="evidence" value="ECO:0007669"/>
    <property type="project" value="InterPro"/>
</dbReference>
<dbReference type="InterPro" id="IPR011032">
    <property type="entry name" value="GroES-like_sf"/>
</dbReference>
<proteinExistence type="predicted"/>
<dbReference type="PANTHER" id="PTHR44013:SF1">
    <property type="entry name" value="ZINC-TYPE ALCOHOL DEHYDROGENASE-LIKE PROTEIN C16A3.02C"/>
    <property type="match status" value="1"/>
</dbReference>
<dbReference type="Proteomes" id="UP000265926">
    <property type="component" value="Unassembled WGS sequence"/>
</dbReference>
<feature type="domain" description="Enoyl reductase (ER)" evidence="1">
    <location>
        <begin position="10"/>
        <end position="317"/>
    </location>
</feature>
<dbReference type="InterPro" id="IPR013154">
    <property type="entry name" value="ADH-like_N"/>
</dbReference>
<evidence type="ECO:0000259" key="1">
    <source>
        <dbReference type="SMART" id="SM00829"/>
    </source>
</evidence>
<evidence type="ECO:0000313" key="3">
    <source>
        <dbReference type="Proteomes" id="UP000265926"/>
    </source>
</evidence>
<dbReference type="AlphaFoldDB" id="A0A399SUP9"/>
<dbReference type="Gene3D" id="3.40.50.720">
    <property type="entry name" value="NAD(P)-binding Rossmann-like Domain"/>
    <property type="match status" value="1"/>
</dbReference>
<dbReference type="OrthoDB" id="9806940at2"/>
<protein>
    <submittedName>
        <fullName evidence="2">NAD(P)-dependent alcohol dehydrogenase</fullName>
    </submittedName>
</protein>
<sequence>MKAIVREEYGNWQVFHPSEVDIPLPKAGEVQVKVHAVSLNASDVENMNGSPLYIRAWGLFKPKYKILGSDIAGTVTAVGEGAGRFKTGDAVYGDALYFWGGFAEYACIPEKLLKRKPEHLSFEEAAALPQAGAVAEQGIRFKRRLQPGDKVLINGAGGGAGSFAVQLAKLAGAEVSGVDSAEKLAFIRLLGADHTIDYREYDFTQNRHSYDFILDLVASHSIFHYQRALTRRGVYCMVGGKMRHLFQTLVVGSLLSLFGSKQLAVIGVKPNEKLEYLEELIRDGKLKPAIDRVYPLEQVPEAMQYLSEGKAKGKVVIKVK</sequence>
<dbReference type="Pfam" id="PF13602">
    <property type="entry name" value="ADH_zinc_N_2"/>
    <property type="match status" value="1"/>
</dbReference>
<dbReference type="InterPro" id="IPR002364">
    <property type="entry name" value="Quin_OxRdtase/zeta-crystal_CS"/>
</dbReference>
<dbReference type="PANTHER" id="PTHR44013">
    <property type="entry name" value="ZINC-TYPE ALCOHOL DEHYDROGENASE-LIKE PROTEIN C16A3.02C"/>
    <property type="match status" value="1"/>
</dbReference>
<dbReference type="CDD" id="cd08267">
    <property type="entry name" value="MDR1"/>
    <property type="match status" value="1"/>
</dbReference>
<dbReference type="SUPFAM" id="SSF51735">
    <property type="entry name" value="NAD(P)-binding Rossmann-fold domains"/>
    <property type="match status" value="1"/>
</dbReference>
<keyword evidence="3" id="KW-1185">Reference proteome</keyword>
<organism evidence="2 3">
    <name type="scientific">Maribellus luteus</name>
    <dbReference type="NCBI Taxonomy" id="2305463"/>
    <lineage>
        <taxon>Bacteria</taxon>
        <taxon>Pseudomonadati</taxon>
        <taxon>Bacteroidota</taxon>
        <taxon>Bacteroidia</taxon>
        <taxon>Marinilabiliales</taxon>
        <taxon>Prolixibacteraceae</taxon>
        <taxon>Maribellus</taxon>
    </lineage>
</organism>
<gene>
    <name evidence="2" type="ORF">D1614_14220</name>
</gene>
<dbReference type="GO" id="GO:0016491">
    <property type="term" value="F:oxidoreductase activity"/>
    <property type="evidence" value="ECO:0007669"/>
    <property type="project" value="InterPro"/>
</dbReference>
<dbReference type="Gene3D" id="3.90.180.10">
    <property type="entry name" value="Medium-chain alcohol dehydrogenases, catalytic domain"/>
    <property type="match status" value="1"/>
</dbReference>
<dbReference type="InterPro" id="IPR020843">
    <property type="entry name" value="ER"/>
</dbReference>
<dbReference type="SMART" id="SM00829">
    <property type="entry name" value="PKS_ER"/>
    <property type="match status" value="1"/>
</dbReference>
<dbReference type="EMBL" id="QWGR01000007">
    <property type="protein sequence ID" value="RIJ47730.1"/>
    <property type="molecule type" value="Genomic_DNA"/>
</dbReference>
<dbReference type="Pfam" id="PF08240">
    <property type="entry name" value="ADH_N"/>
    <property type="match status" value="1"/>
</dbReference>
<dbReference type="SUPFAM" id="SSF50129">
    <property type="entry name" value="GroES-like"/>
    <property type="match status" value="1"/>
</dbReference>
<comment type="caution">
    <text evidence="2">The sequence shown here is derived from an EMBL/GenBank/DDBJ whole genome shotgun (WGS) entry which is preliminary data.</text>
</comment>
<accession>A0A399SUP9</accession>